<feature type="signal peptide" evidence="1">
    <location>
        <begin position="1"/>
        <end position="28"/>
    </location>
</feature>
<feature type="chain" id="PRO_5020871194" evidence="1">
    <location>
        <begin position="29"/>
        <end position="220"/>
    </location>
</feature>
<dbReference type="PANTHER" id="PTHR38847">
    <property type="match status" value="1"/>
</dbReference>
<dbReference type="AlphaFoldDB" id="A0A4P9VP79"/>
<gene>
    <name evidence="2" type="ORF">B9G39_18595</name>
</gene>
<proteinExistence type="predicted"/>
<organism evidence="2 3">
    <name type="scientific">Zooshikella ganghwensis</name>
    <dbReference type="NCBI Taxonomy" id="202772"/>
    <lineage>
        <taxon>Bacteria</taxon>
        <taxon>Pseudomonadati</taxon>
        <taxon>Pseudomonadota</taxon>
        <taxon>Gammaproteobacteria</taxon>
        <taxon>Oceanospirillales</taxon>
        <taxon>Zooshikellaceae</taxon>
        <taxon>Zooshikella</taxon>
    </lineage>
</organism>
<evidence type="ECO:0000313" key="2">
    <source>
        <dbReference type="EMBL" id="RDH45295.1"/>
    </source>
</evidence>
<comment type="caution">
    <text evidence="2">The sequence shown here is derived from an EMBL/GenBank/DDBJ whole genome shotgun (WGS) entry which is preliminary data.</text>
</comment>
<dbReference type="Proteomes" id="UP000257039">
    <property type="component" value="Unassembled WGS sequence"/>
</dbReference>
<dbReference type="EMBL" id="NDXW01000001">
    <property type="protein sequence ID" value="RDH45295.1"/>
    <property type="molecule type" value="Genomic_DNA"/>
</dbReference>
<protein>
    <submittedName>
        <fullName evidence="2">DUF4360 domain-containing protein</fullName>
    </submittedName>
</protein>
<dbReference type="PANTHER" id="PTHR38847:SF1">
    <property type="entry name" value="PSEUDOURIDINE SYNTHASE RSUA_RLUA-LIKE DOMAIN-CONTAINING PROTEIN"/>
    <property type="match status" value="1"/>
</dbReference>
<accession>A0A4P9VP79</accession>
<reference evidence="2 3" key="1">
    <citation type="submission" date="2017-04" db="EMBL/GenBank/DDBJ databases">
        <title>Draft genome sequence of Zooshikella ganghwensis VG4 isolated from Red Sea sediments.</title>
        <authorList>
            <person name="Rehman Z."/>
            <person name="Alam I."/>
            <person name="Kamau A."/>
            <person name="Bajic V."/>
            <person name="Leiknes T."/>
        </authorList>
    </citation>
    <scope>NUCLEOTIDE SEQUENCE [LARGE SCALE GENOMIC DNA]</scope>
    <source>
        <strain evidence="2 3">VG4</strain>
    </source>
</reference>
<dbReference type="RefSeq" id="WP_027708127.1">
    <property type="nucleotide sequence ID" value="NZ_JAEVHG010000001.1"/>
</dbReference>
<name>A0A4P9VP79_9GAMM</name>
<evidence type="ECO:0000313" key="3">
    <source>
        <dbReference type="Proteomes" id="UP000257039"/>
    </source>
</evidence>
<dbReference type="InterPro" id="IPR025649">
    <property type="entry name" value="DUF4360"/>
</dbReference>
<evidence type="ECO:0000256" key="1">
    <source>
        <dbReference type="SAM" id="SignalP"/>
    </source>
</evidence>
<keyword evidence="1" id="KW-0732">Signal</keyword>
<keyword evidence="3" id="KW-1185">Reference proteome</keyword>
<sequence length="220" mass="23546">MIKKSGLKVLGTSSLFVAVAFSTSIAQAQTDPVTPPHGQVYVKDITYGGSGCPQGSVGVSVADSGLNFGVSFDEYIAGIGPDFSRADKRKSCDLRVNLHVPSGYSYTIADVNYRGYADLDRGIIGKFKTNYRFQGERLEAGFVQSTRGPVSEDIMVSDSLDLEAFVWSACGATAPVVLQTKLQLAKTRMAASDAGGVLGVDSIEGKLTHQYSLVWRRCNN</sequence>
<dbReference type="Pfam" id="PF14273">
    <property type="entry name" value="DUF4360"/>
    <property type="match status" value="1"/>
</dbReference>